<dbReference type="STRING" id="31234.E3LXP5"/>
<dbReference type="Pfam" id="PF05050">
    <property type="entry name" value="Methyltransf_21"/>
    <property type="match status" value="1"/>
</dbReference>
<dbReference type="AlphaFoldDB" id="E3LXP5"/>
<protein>
    <recommendedName>
        <fullName evidence="1">Methyltransferase FkbM domain-containing protein</fullName>
    </recommendedName>
</protein>
<dbReference type="InParanoid" id="E3LXP5"/>
<dbReference type="PANTHER" id="PTHR22989">
    <property type="entry name" value="UNCHARACTERIZED DUF13 C.ELEGANS"/>
    <property type="match status" value="1"/>
</dbReference>
<dbReference type="HOGENOM" id="CLU_054633_2_0_1"/>
<sequence>MVRWSTFTAVFGFLLSVYAVYFLIQTLPSSNDTKNLKKPSSLKKKILEKWTECARKQLDKVHTAEEFWLQFVPLISYCDYTEKIEKLGLVGLKNDDEIKYALMPTRSPTDNSTLSFVTLGIGKDITAEKAFRNESTERGYHVKFFGADPITEENEQLYSQIGEYFPFAIGGKTEIGSASVFKNGTYQPEEVSHVELLQFLKNDLKIREIDHLWLDAEGAEFVLFDYFYNDGPLERNGIVFCQMNLEVHIGDINRKIEFMKFAKRLTSEKRFVVLKSVHISHIRMFLFNFGNPSCVNKYL</sequence>
<dbReference type="InterPro" id="IPR006342">
    <property type="entry name" value="FkbM_mtfrase"/>
</dbReference>
<proteinExistence type="predicted"/>
<dbReference type="OrthoDB" id="5775722at2759"/>
<organism evidence="3">
    <name type="scientific">Caenorhabditis remanei</name>
    <name type="common">Caenorhabditis vulgaris</name>
    <dbReference type="NCBI Taxonomy" id="31234"/>
    <lineage>
        <taxon>Eukaryota</taxon>
        <taxon>Metazoa</taxon>
        <taxon>Ecdysozoa</taxon>
        <taxon>Nematoda</taxon>
        <taxon>Chromadorea</taxon>
        <taxon>Rhabditida</taxon>
        <taxon>Rhabditina</taxon>
        <taxon>Rhabditomorpha</taxon>
        <taxon>Rhabditoidea</taxon>
        <taxon>Rhabditidae</taxon>
        <taxon>Peloderinae</taxon>
        <taxon>Caenorhabditis</taxon>
    </lineage>
</organism>
<evidence type="ECO:0000313" key="3">
    <source>
        <dbReference type="Proteomes" id="UP000008281"/>
    </source>
</evidence>
<dbReference type="Proteomes" id="UP000008281">
    <property type="component" value="Unassembled WGS sequence"/>
</dbReference>
<name>E3LXP5_CAERE</name>
<accession>E3LXP5</accession>
<dbReference type="eggNOG" id="ENOG502TGKM">
    <property type="taxonomic scope" value="Eukaryota"/>
</dbReference>
<evidence type="ECO:0000313" key="2">
    <source>
        <dbReference type="EMBL" id="EFO84853.1"/>
    </source>
</evidence>
<dbReference type="OMA" id="IDYLWMD"/>
<dbReference type="PANTHER" id="PTHR22989:SF4">
    <property type="entry name" value="METHYLTRANSFERASE FKBM DOMAIN-CONTAINING PROTEIN"/>
    <property type="match status" value="1"/>
</dbReference>
<gene>
    <name evidence="2" type="ORF">CRE_03891</name>
</gene>
<keyword evidence="3" id="KW-1185">Reference proteome</keyword>
<evidence type="ECO:0000259" key="1">
    <source>
        <dbReference type="Pfam" id="PF05050"/>
    </source>
</evidence>
<feature type="domain" description="Methyltransferase FkbM" evidence="1">
    <location>
        <begin position="106"/>
        <end position="290"/>
    </location>
</feature>
<dbReference type="EMBL" id="DS268418">
    <property type="protein sequence ID" value="EFO84853.1"/>
    <property type="molecule type" value="Genomic_DNA"/>
</dbReference>
<reference evidence="2" key="1">
    <citation type="submission" date="2007-07" db="EMBL/GenBank/DDBJ databases">
        <title>PCAP assembly of the Caenorhabditis remanei genome.</title>
        <authorList>
            <consortium name="The Caenorhabditis remanei Sequencing Consortium"/>
            <person name="Wilson R.K."/>
        </authorList>
    </citation>
    <scope>NUCLEOTIDE SEQUENCE [LARGE SCALE GENOMIC DNA]</scope>
    <source>
        <strain evidence="2">PB4641</strain>
    </source>
</reference>